<comment type="caution">
    <text evidence="7">The sequence shown here is derived from an EMBL/GenBank/DDBJ whole genome shotgun (WGS) entry which is preliminary data.</text>
</comment>
<feature type="transmembrane region" description="Helical" evidence="6">
    <location>
        <begin position="21"/>
        <end position="45"/>
    </location>
</feature>
<reference evidence="7 8" key="1">
    <citation type="submission" date="2021-03" db="EMBL/GenBank/DDBJ databases">
        <title>Fibrella sp. HMF5405 genome sequencing and assembly.</title>
        <authorList>
            <person name="Kang H."/>
            <person name="Kim H."/>
            <person name="Bae S."/>
            <person name="Joh K."/>
        </authorList>
    </citation>
    <scope>NUCLEOTIDE SEQUENCE [LARGE SCALE GENOMIC DNA]</scope>
    <source>
        <strain evidence="7 8">HMF5405</strain>
    </source>
</reference>
<dbReference type="PANTHER" id="PTHR30250:SF11">
    <property type="entry name" value="O-ANTIGEN TRANSPORTER-RELATED"/>
    <property type="match status" value="1"/>
</dbReference>
<protein>
    <recommendedName>
        <fullName evidence="9">Polysaccharide biosynthesis protein</fullName>
    </recommendedName>
</protein>
<feature type="transmembrane region" description="Helical" evidence="6">
    <location>
        <begin position="88"/>
        <end position="109"/>
    </location>
</feature>
<feature type="transmembrane region" description="Helical" evidence="6">
    <location>
        <begin position="181"/>
        <end position="201"/>
    </location>
</feature>
<keyword evidence="4 6" id="KW-1133">Transmembrane helix</keyword>
<keyword evidence="3 6" id="KW-0812">Transmembrane</keyword>
<organism evidence="7 8">
    <name type="scientific">Fibrella forsythiae</name>
    <dbReference type="NCBI Taxonomy" id="2817061"/>
    <lineage>
        <taxon>Bacteria</taxon>
        <taxon>Pseudomonadati</taxon>
        <taxon>Bacteroidota</taxon>
        <taxon>Cytophagia</taxon>
        <taxon>Cytophagales</taxon>
        <taxon>Spirosomataceae</taxon>
        <taxon>Fibrella</taxon>
    </lineage>
</organism>
<dbReference type="Proteomes" id="UP000664628">
    <property type="component" value="Unassembled WGS sequence"/>
</dbReference>
<feature type="transmembrane region" description="Helical" evidence="6">
    <location>
        <begin position="251"/>
        <end position="270"/>
    </location>
</feature>
<feature type="transmembrane region" description="Helical" evidence="6">
    <location>
        <begin position="51"/>
        <end position="76"/>
    </location>
</feature>
<evidence type="ECO:0000256" key="1">
    <source>
        <dbReference type="ARBA" id="ARBA00004651"/>
    </source>
</evidence>
<evidence type="ECO:0000256" key="6">
    <source>
        <dbReference type="SAM" id="Phobius"/>
    </source>
</evidence>
<sequence length="430" mass="47447">MIPASIKQLVGSEKGLVLADQVVVSGSAFITNLLLAHALGLAAYGQFSAVILSQLFLLSVQQAVGSGIYQVVFPGLSETEQQRYTNGLFWLQLGWLIGLMVLSGLIYSLLPTRVIPFSIHVLLPAVVGTGLYLLQDFLRKVLLVQQRAGHALLLDCLTNVGQLALLAVFNWQHALSLPVSLWIIGATFVPSIVLGIVWLRAGQPQATNGQFVWEKHRQQGGWMLLSALTQWLAGNFFIVAGGWWLGAAALGALRLAQYIFGLLNVLLQALESYVIPRAAQVAHLPLNLLTYLRAVLLKSLLGLLPVLLFLTLGAEPLLAYMGGNDYRPFSYVMYGLSAVYMLVVCSYPIRIILRVRLLNKHYFTGYALTTVFSLATAFWLITTWGLVGVLVGLFSTQVILITYWLFVVHHNGLFVWKSFILFSVRPIRPE</sequence>
<evidence type="ECO:0000313" key="8">
    <source>
        <dbReference type="Proteomes" id="UP000664628"/>
    </source>
</evidence>
<name>A0ABS3JHZ8_9BACT</name>
<evidence type="ECO:0000256" key="3">
    <source>
        <dbReference type="ARBA" id="ARBA00022692"/>
    </source>
</evidence>
<comment type="subcellular location">
    <subcellularLocation>
        <location evidence="1">Cell membrane</location>
        <topology evidence="1">Multi-pass membrane protein</topology>
    </subcellularLocation>
</comment>
<accession>A0ABS3JHZ8</accession>
<proteinExistence type="predicted"/>
<feature type="transmembrane region" description="Helical" evidence="6">
    <location>
        <begin position="361"/>
        <end position="381"/>
    </location>
</feature>
<evidence type="ECO:0000256" key="2">
    <source>
        <dbReference type="ARBA" id="ARBA00022475"/>
    </source>
</evidence>
<feature type="transmembrane region" description="Helical" evidence="6">
    <location>
        <begin position="331"/>
        <end position="349"/>
    </location>
</feature>
<feature type="transmembrane region" description="Helical" evidence="6">
    <location>
        <begin position="387"/>
        <end position="408"/>
    </location>
</feature>
<evidence type="ECO:0000256" key="5">
    <source>
        <dbReference type="ARBA" id="ARBA00023136"/>
    </source>
</evidence>
<dbReference type="EMBL" id="JAFMYW010000003">
    <property type="protein sequence ID" value="MBO0949641.1"/>
    <property type="molecule type" value="Genomic_DNA"/>
</dbReference>
<keyword evidence="8" id="KW-1185">Reference proteome</keyword>
<keyword evidence="2" id="KW-1003">Cell membrane</keyword>
<feature type="transmembrane region" description="Helical" evidence="6">
    <location>
        <begin position="222"/>
        <end position="245"/>
    </location>
</feature>
<keyword evidence="5 6" id="KW-0472">Membrane</keyword>
<evidence type="ECO:0000256" key="4">
    <source>
        <dbReference type="ARBA" id="ARBA00022989"/>
    </source>
</evidence>
<evidence type="ECO:0008006" key="9">
    <source>
        <dbReference type="Google" id="ProtNLM"/>
    </source>
</evidence>
<dbReference type="InterPro" id="IPR050833">
    <property type="entry name" value="Poly_Biosynth_Transport"/>
</dbReference>
<evidence type="ECO:0000313" key="7">
    <source>
        <dbReference type="EMBL" id="MBO0949641.1"/>
    </source>
</evidence>
<dbReference type="RefSeq" id="WP_207329587.1">
    <property type="nucleotide sequence ID" value="NZ_JAFMYW010000003.1"/>
</dbReference>
<feature type="transmembrane region" description="Helical" evidence="6">
    <location>
        <begin position="291"/>
        <end position="311"/>
    </location>
</feature>
<dbReference type="PANTHER" id="PTHR30250">
    <property type="entry name" value="PST FAMILY PREDICTED COLANIC ACID TRANSPORTER"/>
    <property type="match status" value="1"/>
</dbReference>
<gene>
    <name evidence="7" type="ORF">J2I46_13675</name>
</gene>
<feature type="transmembrane region" description="Helical" evidence="6">
    <location>
        <begin position="115"/>
        <end position="138"/>
    </location>
</feature>